<feature type="signal peptide" evidence="1">
    <location>
        <begin position="1"/>
        <end position="22"/>
    </location>
</feature>
<dbReference type="Proteomes" id="UP000272412">
    <property type="component" value="Unassembled WGS sequence"/>
</dbReference>
<feature type="chain" id="PRO_5018070401" evidence="1">
    <location>
        <begin position="23"/>
        <end position="122"/>
    </location>
</feature>
<dbReference type="PROSITE" id="PS51257">
    <property type="entry name" value="PROKAR_LIPOPROTEIN"/>
    <property type="match status" value="1"/>
</dbReference>
<evidence type="ECO:0000256" key="1">
    <source>
        <dbReference type="SAM" id="SignalP"/>
    </source>
</evidence>
<dbReference type="AlphaFoldDB" id="A0A3N4N3W2"/>
<dbReference type="EMBL" id="RPFL01000001">
    <property type="protein sequence ID" value="RPD90912.1"/>
    <property type="molecule type" value="Genomic_DNA"/>
</dbReference>
<evidence type="ECO:0000313" key="3">
    <source>
        <dbReference type="Proteomes" id="UP000272412"/>
    </source>
</evidence>
<dbReference type="RefSeq" id="WP_123803595.1">
    <property type="nucleotide sequence ID" value="NZ_RPFL01000001.1"/>
</dbReference>
<sequence>MKYIIGLYIVALSALAACGEKAAEKPAAQAENSSGEVFKFNKTSHSVNPQYTLYGLRHLVMNNRTYAKKYAKKHPEQWAAGEEHFRRAENAFQTDQVEAADEAFRSAMEQYQVILKAEKVQG</sequence>
<comment type="caution">
    <text evidence="2">The sequence shown here is derived from an EMBL/GenBank/DDBJ whole genome shotgun (WGS) entry which is preliminary data.</text>
</comment>
<accession>A0A3N4N3W2</accession>
<evidence type="ECO:0000313" key="2">
    <source>
        <dbReference type="EMBL" id="RPD90912.1"/>
    </source>
</evidence>
<reference evidence="2 3" key="1">
    <citation type="submission" date="2018-11" db="EMBL/GenBank/DDBJ databases">
        <title>Neisseria weixii sp. nov. isolated from the rectal contents of plateau pika (Ochotona cruzoniae).</title>
        <authorList>
            <person name="Zhang G."/>
        </authorList>
    </citation>
    <scope>NUCLEOTIDE SEQUENCE [LARGE SCALE GENOMIC DNA]</scope>
    <source>
        <strain evidence="2 3">10009</strain>
    </source>
</reference>
<gene>
    <name evidence="2" type="ORF">EGK74_00755</name>
</gene>
<proteinExistence type="predicted"/>
<dbReference type="OrthoDB" id="8606221at2"/>
<organism evidence="2 3">
    <name type="scientific">Neisseria weixii</name>
    <dbReference type="NCBI Taxonomy" id="1853276"/>
    <lineage>
        <taxon>Bacteria</taxon>
        <taxon>Pseudomonadati</taxon>
        <taxon>Pseudomonadota</taxon>
        <taxon>Betaproteobacteria</taxon>
        <taxon>Neisseriales</taxon>
        <taxon>Neisseriaceae</taxon>
        <taxon>Neisseria</taxon>
    </lineage>
</organism>
<keyword evidence="1" id="KW-0732">Signal</keyword>
<name>A0A3N4N3W2_9NEIS</name>
<keyword evidence="3" id="KW-1185">Reference proteome</keyword>
<protein>
    <submittedName>
        <fullName evidence="2">Uncharacterized protein</fullName>
    </submittedName>
</protein>